<evidence type="ECO:0000313" key="2">
    <source>
        <dbReference type="EMBL" id="CCA27850.1"/>
    </source>
</evidence>
<reference evidence="2" key="1">
    <citation type="journal article" date="2011" name="PLoS Biol.">
        <title>Gene gain and loss during evolution of obligate parasitism in the white rust pathogen of Arabidopsis thaliana.</title>
        <authorList>
            <person name="Kemen E."/>
            <person name="Gardiner A."/>
            <person name="Schultz-Larsen T."/>
            <person name="Kemen A.C."/>
            <person name="Balmuth A.L."/>
            <person name="Robert-Seilaniantz A."/>
            <person name="Bailey K."/>
            <person name="Holub E."/>
            <person name="Studholme D.J."/>
            <person name="Maclean D."/>
            <person name="Jones J.D."/>
        </authorList>
    </citation>
    <scope>NUCLEOTIDE SEQUENCE</scope>
</reference>
<dbReference type="GO" id="GO:0003676">
    <property type="term" value="F:nucleic acid binding"/>
    <property type="evidence" value="ECO:0007669"/>
    <property type="project" value="InterPro"/>
</dbReference>
<evidence type="ECO:0000259" key="1">
    <source>
        <dbReference type="Pfam" id="PF03184"/>
    </source>
</evidence>
<dbReference type="Pfam" id="PF03184">
    <property type="entry name" value="DDE_1"/>
    <property type="match status" value="1"/>
</dbReference>
<dbReference type="HOGENOM" id="CLU_797907_0_0_1"/>
<protein>
    <submittedName>
        <fullName evidence="2">AlNc14C738G12470 protein</fullName>
    </submittedName>
</protein>
<reference evidence="2" key="2">
    <citation type="submission" date="2011-02" db="EMBL/GenBank/DDBJ databases">
        <authorList>
            <person name="MacLean D."/>
        </authorList>
    </citation>
    <scope>NUCLEOTIDE SEQUENCE</scope>
</reference>
<dbReference type="AlphaFoldDB" id="F0X1Z1"/>
<dbReference type="PANTHER" id="PTHR33889">
    <property type="entry name" value="OS04G0681850 PROTEIN"/>
    <property type="match status" value="1"/>
</dbReference>
<dbReference type="InterPro" id="IPR004875">
    <property type="entry name" value="DDE_SF_endonuclease_dom"/>
</dbReference>
<feature type="domain" description="DDE-1" evidence="1">
    <location>
        <begin position="10"/>
        <end position="144"/>
    </location>
</feature>
<dbReference type="PANTHER" id="PTHR33889:SF7">
    <property type="entry name" value="OS04G0681850 PROTEIN"/>
    <property type="match status" value="1"/>
</dbReference>
<name>F0X1Z1_9STRA</name>
<accession>F0X1Z1</accession>
<proteinExistence type="predicted"/>
<organism evidence="2">
    <name type="scientific">Albugo laibachii Nc14</name>
    <dbReference type="NCBI Taxonomy" id="890382"/>
    <lineage>
        <taxon>Eukaryota</taxon>
        <taxon>Sar</taxon>
        <taxon>Stramenopiles</taxon>
        <taxon>Oomycota</taxon>
        <taxon>Peronosporomycetes</taxon>
        <taxon>Albuginales</taxon>
        <taxon>Albuginaceae</taxon>
        <taxon>Albugo</taxon>
    </lineage>
</organism>
<gene>
    <name evidence="2" type="primary">AlNc14C738G12470</name>
    <name evidence="2" type="ORF">ALNC14_139940</name>
</gene>
<dbReference type="EMBL" id="FR824695">
    <property type="protein sequence ID" value="CCA27850.1"/>
    <property type="molecule type" value="Genomic_DNA"/>
</dbReference>
<sequence>MWRDILHMPASSHLQIFGNKKGWWTSDFLLAFPKHHFGGRSANDPPVILLWDDMSVHWTKDVMSTLPDNEYRLFEFHHDSPSAASWSTWRGTRLKDRLRAKWISEIRVRIKNNDKAVAPRRYDVMEWLVEAWSALSSHTIVDGFRKCRLSPRSMDNSSAADNAYGIADIFVDGGLLEDLVARRVVEPGQVSDEDDIEWTSGSEEIQESHRTPCIGAYTNEVSINAMMLSRGCHWTIKLAHVHVPSSRKAKKGRAGRKGHDKAALLASIQTLPPPKRTKIRTLATAVGVTVVGVQRLLKTNAIVRHTNTIMPSLTDANKTGRVRFAVLHVNPETPVFATTHDVVHIDEK</sequence>